<organism evidence="6 7">
    <name type="scientific">Fusarium albosuccineum</name>
    <dbReference type="NCBI Taxonomy" id="1237068"/>
    <lineage>
        <taxon>Eukaryota</taxon>
        <taxon>Fungi</taxon>
        <taxon>Dikarya</taxon>
        <taxon>Ascomycota</taxon>
        <taxon>Pezizomycotina</taxon>
        <taxon>Sordariomycetes</taxon>
        <taxon>Hypocreomycetidae</taxon>
        <taxon>Hypocreales</taxon>
        <taxon>Nectriaceae</taxon>
        <taxon>Fusarium</taxon>
        <taxon>Fusarium decemcellulare species complex</taxon>
    </lineage>
</organism>
<evidence type="ECO:0000313" key="7">
    <source>
        <dbReference type="Proteomes" id="UP000554235"/>
    </source>
</evidence>
<evidence type="ECO:0000259" key="5">
    <source>
        <dbReference type="PROSITE" id="PS50075"/>
    </source>
</evidence>
<name>A0A8H4L8U4_9HYPO</name>
<dbReference type="Pfam" id="PF00550">
    <property type="entry name" value="PP-binding"/>
    <property type="match status" value="1"/>
</dbReference>
<evidence type="ECO:0000313" key="6">
    <source>
        <dbReference type="EMBL" id="KAF4463718.1"/>
    </source>
</evidence>
<dbReference type="EMBL" id="JAADYS010001316">
    <property type="protein sequence ID" value="KAF4463718.1"/>
    <property type="molecule type" value="Genomic_DNA"/>
</dbReference>
<feature type="domain" description="Carrier" evidence="5">
    <location>
        <begin position="560"/>
        <end position="638"/>
    </location>
</feature>
<reference evidence="6 7" key="1">
    <citation type="submission" date="2020-01" db="EMBL/GenBank/DDBJ databases">
        <title>Identification and distribution of gene clusters putatively required for synthesis of sphingolipid metabolism inhibitors in phylogenetically diverse species of the filamentous fungus Fusarium.</title>
        <authorList>
            <person name="Kim H.-S."/>
            <person name="Busman M."/>
            <person name="Brown D.W."/>
            <person name="Divon H."/>
            <person name="Uhlig S."/>
            <person name="Proctor R.H."/>
        </authorList>
    </citation>
    <scope>NUCLEOTIDE SEQUENCE [LARGE SCALE GENOMIC DNA]</scope>
    <source>
        <strain evidence="6 7">NRRL 20459</strain>
    </source>
</reference>
<dbReference type="AlphaFoldDB" id="A0A8H4L8U4"/>
<sequence>MAAVTASITPGLGAAKHAATVTVVAPKPEKINCINDFMLHQARSIPDTPLIAYPASELGASDFVNYTAKDLDAFADEAAKALASQGLVPKAAKSDKAEVVGLLGPSNLDYIISIIALSRMGFTVLFLSTRLPTEAYVALLEETNCTRILAGPKLVSVASKIQEVYPVESFPLPDHTQRSQSTSQSPRFQRQTELQDEENTVAFIVHSSGSTGLPKPIYQTHRQCLSNYATGSGMRALVTLPLFHNHGLSTMFRGMVTGKRTAVYNANLPLTNNHLVATMKAAEFESFHCVPYALKVLAETEEGIAELAKAKLVLFGGSSCPDDLGDLLVKNDVNIVSHYGATEMGQLMTSLRDPVVDKAWNYVRPLIKTKPYLFFDEITPGIFECVVLDGLPTKTTSNSDDPPNSFRTRDTFVKHPTLPDAWKYLGRLDDRVTLFNGEKVLPVPYEHRIRQNELVQDCLVFGVGRAFPGLLVIPSEHASEKSPEELLELLWPTIGDANQRAEQFGRVSREMVKILPFGTEYPRTDKGTVIRAACYKHFEDIIEQVYQNFESPGNAERLALEIPELQQYLLDLLTSRVGIQGLVAETDFFAAGMDSLQAITARANIVRELDLGGKTLGQNVVFDYPSVSQLSGYLHSLRTGSTLQEKSEVEIMQELVAKYSTFEPFKPGTQVPDGEVVLLTGVTGSLGAHILSRLLSLPRVKHVYCLVRASSPTAAQQRVIDSLAQRGLSPHHNSAHERIINSLVRGGLDQYHHSAKFTALPADLSLPDLGLGSEVFEAIRSTLTSVIHSAWAVNFTLTVRSFEAQHIAGLRHLLDLCLSVPFSRPARLAFISSISAAAGTPSPARIAETLVKDPEHAQNMGYARSKWVAEHVINAAATSTGMEARVLRSGQIIGDSTMGRWNATEAIPLMFRAAVTLGALPALDETPSWIPVDKSAEAVLELSGLASSGDQTAGYFQLQDPSDVVYHVQNPVTVRWTGDILPALAAAGLDFEIVGQREWVQRLRDGEQDPQKNPTIKLLDFFAEKYDNDKPGRSGLVFETQRTEERSKAIREGYNVVSSGLLAKCVESWRKDWA</sequence>
<dbReference type="Gene3D" id="3.40.50.720">
    <property type="entry name" value="NAD(P)-binding Rossmann-like Domain"/>
    <property type="match status" value="1"/>
</dbReference>
<dbReference type="InterPro" id="IPR051414">
    <property type="entry name" value="Adenylate-forming_Reductase"/>
</dbReference>
<dbReference type="InterPro" id="IPR009081">
    <property type="entry name" value="PP-bd_ACP"/>
</dbReference>
<dbReference type="Pfam" id="PF00501">
    <property type="entry name" value="AMP-binding"/>
    <property type="match status" value="1"/>
</dbReference>
<proteinExistence type="predicted"/>
<dbReference type="InterPro" id="IPR020806">
    <property type="entry name" value="PKS_PP-bd"/>
</dbReference>
<dbReference type="InterPro" id="IPR006162">
    <property type="entry name" value="Ppantetheine_attach_site"/>
</dbReference>
<dbReference type="SMART" id="SM00823">
    <property type="entry name" value="PKS_PP"/>
    <property type="match status" value="1"/>
</dbReference>
<accession>A0A8H4L8U4</accession>
<feature type="compositionally biased region" description="Low complexity" evidence="4">
    <location>
        <begin position="178"/>
        <end position="192"/>
    </location>
</feature>
<evidence type="ECO:0000256" key="4">
    <source>
        <dbReference type="SAM" id="MobiDB-lite"/>
    </source>
</evidence>
<dbReference type="GO" id="GO:0031177">
    <property type="term" value="F:phosphopantetheine binding"/>
    <property type="evidence" value="ECO:0007669"/>
    <property type="project" value="InterPro"/>
</dbReference>
<dbReference type="Pfam" id="PF07993">
    <property type="entry name" value="NAD_binding_4"/>
    <property type="match status" value="1"/>
</dbReference>
<dbReference type="SUPFAM" id="SSF56801">
    <property type="entry name" value="Acetyl-CoA synthetase-like"/>
    <property type="match status" value="1"/>
</dbReference>
<keyword evidence="2" id="KW-0597">Phosphoprotein</keyword>
<dbReference type="Gene3D" id="3.40.50.12780">
    <property type="entry name" value="N-terminal domain of ligase-like"/>
    <property type="match status" value="1"/>
</dbReference>
<dbReference type="PROSITE" id="PS00455">
    <property type="entry name" value="AMP_BINDING"/>
    <property type="match status" value="1"/>
</dbReference>
<dbReference type="PANTHER" id="PTHR43439:SF2">
    <property type="entry name" value="ENZYME, PUTATIVE (JCVI)-RELATED"/>
    <property type="match status" value="1"/>
</dbReference>
<dbReference type="SUPFAM" id="SSF51735">
    <property type="entry name" value="NAD(P)-binding Rossmann-fold domains"/>
    <property type="match status" value="1"/>
</dbReference>
<dbReference type="InterPro" id="IPR042099">
    <property type="entry name" value="ANL_N_sf"/>
</dbReference>
<dbReference type="InterPro" id="IPR000873">
    <property type="entry name" value="AMP-dep_synth/lig_dom"/>
</dbReference>
<evidence type="ECO:0000256" key="1">
    <source>
        <dbReference type="ARBA" id="ARBA00022450"/>
    </source>
</evidence>
<keyword evidence="7" id="KW-1185">Reference proteome</keyword>
<dbReference type="PROSITE" id="PS50075">
    <property type="entry name" value="CARRIER"/>
    <property type="match status" value="1"/>
</dbReference>
<dbReference type="InterPro" id="IPR020845">
    <property type="entry name" value="AMP-binding_CS"/>
</dbReference>
<feature type="region of interest" description="Disordered" evidence="4">
    <location>
        <begin position="172"/>
        <end position="194"/>
    </location>
</feature>
<keyword evidence="3" id="KW-0521">NADP</keyword>
<dbReference type="SUPFAM" id="SSF47336">
    <property type="entry name" value="ACP-like"/>
    <property type="match status" value="1"/>
</dbReference>
<evidence type="ECO:0000256" key="3">
    <source>
        <dbReference type="ARBA" id="ARBA00022857"/>
    </source>
</evidence>
<dbReference type="InterPro" id="IPR013120">
    <property type="entry name" value="FAR_NAD-bd"/>
</dbReference>
<gene>
    <name evidence="6" type="ORF">FALBO_9457</name>
</gene>
<dbReference type="OrthoDB" id="429813at2759"/>
<dbReference type="PROSITE" id="PS00012">
    <property type="entry name" value="PHOSPHOPANTETHEINE"/>
    <property type="match status" value="1"/>
</dbReference>
<protein>
    <submittedName>
        <fullName evidence="6">Male sterility</fullName>
    </submittedName>
</protein>
<evidence type="ECO:0000256" key="2">
    <source>
        <dbReference type="ARBA" id="ARBA00022553"/>
    </source>
</evidence>
<dbReference type="Pfam" id="PF23562">
    <property type="entry name" value="AMP-binding_C_3"/>
    <property type="match status" value="1"/>
</dbReference>
<dbReference type="PANTHER" id="PTHR43439">
    <property type="entry name" value="PHENYLACETATE-COENZYME A LIGASE"/>
    <property type="match status" value="1"/>
</dbReference>
<dbReference type="InterPro" id="IPR036736">
    <property type="entry name" value="ACP-like_sf"/>
</dbReference>
<dbReference type="Gene3D" id="1.10.1200.10">
    <property type="entry name" value="ACP-like"/>
    <property type="match status" value="1"/>
</dbReference>
<keyword evidence="1" id="KW-0596">Phosphopantetheine</keyword>
<dbReference type="Proteomes" id="UP000554235">
    <property type="component" value="Unassembled WGS sequence"/>
</dbReference>
<comment type="caution">
    <text evidence="6">The sequence shown here is derived from an EMBL/GenBank/DDBJ whole genome shotgun (WGS) entry which is preliminary data.</text>
</comment>
<dbReference type="InterPro" id="IPR036291">
    <property type="entry name" value="NAD(P)-bd_dom_sf"/>
</dbReference>